<dbReference type="InterPro" id="IPR046373">
    <property type="entry name" value="Acyl-CoA_Oxase/DH_mid-dom_sf"/>
</dbReference>
<evidence type="ECO:0000256" key="2">
    <source>
        <dbReference type="ARBA" id="ARBA00009347"/>
    </source>
</evidence>
<dbReference type="PANTHER" id="PTHR43884">
    <property type="entry name" value="ACYL-COA DEHYDROGENASE"/>
    <property type="match status" value="1"/>
</dbReference>
<dbReference type="InterPro" id="IPR036250">
    <property type="entry name" value="AcylCo_DH-like_C"/>
</dbReference>
<dbReference type="InterPro" id="IPR037069">
    <property type="entry name" value="AcylCoA_DH/ox_N_sf"/>
</dbReference>
<feature type="domain" description="Acyl-CoA dehydrogenase/oxidase C-terminal" evidence="6">
    <location>
        <begin position="245"/>
        <end position="396"/>
    </location>
</feature>
<dbReference type="SUPFAM" id="SSF56645">
    <property type="entry name" value="Acyl-CoA dehydrogenase NM domain-like"/>
    <property type="match status" value="1"/>
</dbReference>
<dbReference type="Pfam" id="PF02770">
    <property type="entry name" value="Acyl-CoA_dh_M"/>
    <property type="match status" value="1"/>
</dbReference>
<dbReference type="Proteomes" id="UP001501475">
    <property type="component" value="Unassembled WGS sequence"/>
</dbReference>
<reference evidence="9 10" key="1">
    <citation type="journal article" date="2019" name="Int. J. Syst. Evol. Microbiol.">
        <title>The Global Catalogue of Microorganisms (GCM) 10K type strain sequencing project: providing services to taxonomists for standard genome sequencing and annotation.</title>
        <authorList>
            <consortium name="The Broad Institute Genomics Platform"/>
            <consortium name="The Broad Institute Genome Sequencing Center for Infectious Disease"/>
            <person name="Wu L."/>
            <person name="Ma J."/>
        </authorList>
    </citation>
    <scope>NUCLEOTIDE SEQUENCE [LARGE SCALE GENOMIC DNA]</scope>
    <source>
        <strain evidence="9 10">JCM 15591</strain>
    </source>
</reference>
<evidence type="ECO:0000256" key="3">
    <source>
        <dbReference type="ARBA" id="ARBA00022630"/>
    </source>
</evidence>
<comment type="caution">
    <text evidence="9">The sequence shown here is derived from an EMBL/GenBank/DDBJ whole genome shotgun (WGS) entry which is preliminary data.</text>
</comment>
<dbReference type="RefSeq" id="WP_344061808.1">
    <property type="nucleotide sequence ID" value="NZ_BAAAPN010000015.1"/>
</dbReference>
<name>A0ABN2K465_9MICO</name>
<protein>
    <recommendedName>
        <fullName evidence="11">Acyl-CoA dehydrogenase</fullName>
    </recommendedName>
</protein>
<dbReference type="InterPro" id="IPR013786">
    <property type="entry name" value="AcylCoA_DH/ox_N"/>
</dbReference>
<dbReference type="EMBL" id="BAAAPN010000015">
    <property type="protein sequence ID" value="GAA1747963.1"/>
    <property type="molecule type" value="Genomic_DNA"/>
</dbReference>
<dbReference type="Pfam" id="PF02771">
    <property type="entry name" value="Acyl-CoA_dh_N"/>
    <property type="match status" value="1"/>
</dbReference>
<keyword evidence="10" id="KW-1185">Reference proteome</keyword>
<comment type="cofactor">
    <cofactor evidence="1 5">
        <name>FAD</name>
        <dbReference type="ChEBI" id="CHEBI:57692"/>
    </cofactor>
</comment>
<dbReference type="Pfam" id="PF00441">
    <property type="entry name" value="Acyl-CoA_dh_1"/>
    <property type="match status" value="1"/>
</dbReference>
<dbReference type="InterPro" id="IPR006091">
    <property type="entry name" value="Acyl-CoA_Oxase/DH_mid-dom"/>
</dbReference>
<keyword evidence="5" id="KW-0560">Oxidoreductase</keyword>
<dbReference type="Gene3D" id="1.20.140.10">
    <property type="entry name" value="Butyryl-CoA Dehydrogenase, subunit A, domain 3"/>
    <property type="match status" value="1"/>
</dbReference>
<sequence>MTDTPTTGHVGGAGLDLPTLKMMIEALGDFVDEALPPQLVLDLDHEDTCPEDIVRAMSDPDTLGVQLVFIPETYGGMDGGAFDSYRVCEAMGRKDIGLATAVFATFLGSDPIVVGATEEQKQEWLGAIAEQGVVFAYGATEPEAGSDLGAMTTTAEPIFGDDGEITAYRINGRKQWISNGSIADFSTILAATPEGPTWFVVSKDTPGFSAGPPEDKHGLRLSNTAPLFLDDVVVPAHNLIGTEPGKGLIQAQQVFGYTRLMVAAFGLGGGWEALDRAIAYSKERIQGGGPLAEKQGFTHKLIVPHAVRLEAARAFMEDTADKIDRGLGENGAMNTEGAIAKYLATEAGNAAADAAIQAHGGYGYTRPYVVEKIRRDVRITTIYEGTSEIMEMTIARDRWQLHLKSLGRRYTDLASQLDALHAQKSDVGAGIAALAARSMAAVLEACKVGRLTRSQHVLFRLGELIAYTEGAAVFAQAAAAAQDGTRHAKNPGRFDGAATSAMSRVYAREAAQRVALDGPRWVAGAADAGSPALATLAGIPADAIRAAQAGALSDMDYIADVLYGRVGE</sequence>
<dbReference type="InterPro" id="IPR009100">
    <property type="entry name" value="AcylCoA_DH/oxidase_NM_dom_sf"/>
</dbReference>
<proteinExistence type="inferred from homology"/>
<organism evidence="9 10">
    <name type="scientific">Nostocoides vanveenii</name>
    <dbReference type="NCBI Taxonomy" id="330835"/>
    <lineage>
        <taxon>Bacteria</taxon>
        <taxon>Bacillati</taxon>
        <taxon>Actinomycetota</taxon>
        <taxon>Actinomycetes</taxon>
        <taxon>Micrococcales</taxon>
        <taxon>Intrasporangiaceae</taxon>
        <taxon>Nostocoides</taxon>
    </lineage>
</organism>
<evidence type="ECO:0000259" key="8">
    <source>
        <dbReference type="Pfam" id="PF02771"/>
    </source>
</evidence>
<gene>
    <name evidence="9" type="ORF">GCM10009810_05690</name>
</gene>
<dbReference type="InterPro" id="IPR009075">
    <property type="entry name" value="AcylCo_DH/oxidase_C"/>
</dbReference>
<feature type="domain" description="Acyl-CoA dehydrogenase/oxidase N-terminal" evidence="8">
    <location>
        <begin position="20"/>
        <end position="130"/>
    </location>
</feature>
<evidence type="ECO:0000256" key="1">
    <source>
        <dbReference type="ARBA" id="ARBA00001974"/>
    </source>
</evidence>
<evidence type="ECO:0000313" key="9">
    <source>
        <dbReference type="EMBL" id="GAA1747963.1"/>
    </source>
</evidence>
<dbReference type="SUPFAM" id="SSF47203">
    <property type="entry name" value="Acyl-CoA dehydrogenase C-terminal domain-like"/>
    <property type="match status" value="1"/>
</dbReference>
<comment type="similarity">
    <text evidence="2 5">Belongs to the acyl-CoA dehydrogenase family.</text>
</comment>
<keyword evidence="4 5" id="KW-0274">FAD</keyword>
<dbReference type="Gene3D" id="2.40.110.10">
    <property type="entry name" value="Butyryl-CoA Dehydrogenase, subunit A, domain 2"/>
    <property type="match status" value="1"/>
</dbReference>
<evidence type="ECO:0000256" key="5">
    <source>
        <dbReference type="RuleBase" id="RU362125"/>
    </source>
</evidence>
<evidence type="ECO:0008006" key="11">
    <source>
        <dbReference type="Google" id="ProtNLM"/>
    </source>
</evidence>
<dbReference type="PANTHER" id="PTHR43884:SF12">
    <property type="entry name" value="ISOVALERYL-COA DEHYDROGENASE, MITOCHONDRIAL-RELATED"/>
    <property type="match status" value="1"/>
</dbReference>
<evidence type="ECO:0000259" key="7">
    <source>
        <dbReference type="Pfam" id="PF02770"/>
    </source>
</evidence>
<accession>A0ABN2K465</accession>
<feature type="domain" description="Acyl-CoA oxidase/dehydrogenase middle" evidence="7">
    <location>
        <begin position="136"/>
        <end position="232"/>
    </location>
</feature>
<evidence type="ECO:0000259" key="6">
    <source>
        <dbReference type="Pfam" id="PF00441"/>
    </source>
</evidence>
<evidence type="ECO:0000256" key="4">
    <source>
        <dbReference type="ARBA" id="ARBA00022827"/>
    </source>
</evidence>
<dbReference type="Gene3D" id="1.10.540.10">
    <property type="entry name" value="Acyl-CoA dehydrogenase/oxidase, N-terminal domain"/>
    <property type="match status" value="1"/>
</dbReference>
<evidence type="ECO:0000313" key="10">
    <source>
        <dbReference type="Proteomes" id="UP001501475"/>
    </source>
</evidence>
<keyword evidence="3 5" id="KW-0285">Flavoprotein</keyword>